<evidence type="ECO:0000313" key="11">
    <source>
        <dbReference type="Proteomes" id="UP000887569"/>
    </source>
</evidence>
<protein>
    <submittedName>
        <fullName evidence="12">RING-type domain-containing protein</fullName>
    </submittedName>
</protein>
<evidence type="ECO:0000313" key="12">
    <source>
        <dbReference type="WBParaSite" id="PgB26_g003_t02"/>
    </source>
</evidence>
<evidence type="ECO:0000256" key="4">
    <source>
        <dbReference type="ARBA" id="ARBA00022771"/>
    </source>
</evidence>
<dbReference type="Gene3D" id="3.30.40.10">
    <property type="entry name" value="Zinc/RING finger domain, C3HC4 (zinc finger)"/>
    <property type="match status" value="1"/>
</dbReference>
<evidence type="ECO:0000256" key="7">
    <source>
        <dbReference type="ARBA" id="ARBA00023242"/>
    </source>
</evidence>
<dbReference type="PANTHER" id="PTHR13763:SF0">
    <property type="entry name" value="BREAST CANCER TYPE 1 SUSCEPTIBILITY PROTEIN"/>
    <property type="match status" value="1"/>
</dbReference>
<keyword evidence="2" id="KW-0677">Repeat</keyword>
<feature type="domain" description="RING-type" evidence="10">
    <location>
        <begin position="125"/>
        <end position="165"/>
    </location>
</feature>
<feature type="region of interest" description="Disordered" evidence="9">
    <location>
        <begin position="692"/>
        <end position="718"/>
    </location>
</feature>
<dbReference type="GO" id="GO:0045944">
    <property type="term" value="P:positive regulation of transcription by RNA polymerase II"/>
    <property type="evidence" value="ECO:0007669"/>
    <property type="project" value="TreeGrafter"/>
</dbReference>
<keyword evidence="5" id="KW-0862">Zinc</keyword>
<dbReference type="InterPro" id="IPR031099">
    <property type="entry name" value="BRCA1-associated"/>
</dbReference>
<comment type="subcellular location">
    <subcellularLocation>
        <location evidence="1">Nucleus</location>
    </subcellularLocation>
</comment>
<keyword evidence="11" id="KW-1185">Reference proteome</keyword>
<dbReference type="GO" id="GO:0070531">
    <property type="term" value="C:BRCA1-A complex"/>
    <property type="evidence" value="ECO:0007669"/>
    <property type="project" value="TreeGrafter"/>
</dbReference>
<accession>A0A914ZV19</accession>
<dbReference type="GO" id="GO:0000724">
    <property type="term" value="P:double-strand break repair via homologous recombination"/>
    <property type="evidence" value="ECO:0007669"/>
    <property type="project" value="TreeGrafter"/>
</dbReference>
<dbReference type="GO" id="GO:0004842">
    <property type="term" value="F:ubiquitin-protein transferase activity"/>
    <property type="evidence" value="ECO:0007669"/>
    <property type="project" value="TreeGrafter"/>
</dbReference>
<dbReference type="GO" id="GO:0008270">
    <property type="term" value="F:zinc ion binding"/>
    <property type="evidence" value="ECO:0007669"/>
    <property type="project" value="UniProtKB-KW"/>
</dbReference>
<name>A0A914ZV19_PARUN</name>
<keyword evidence="3" id="KW-0227">DNA damage</keyword>
<dbReference type="InterPro" id="IPR013083">
    <property type="entry name" value="Znf_RING/FYVE/PHD"/>
</dbReference>
<evidence type="ECO:0000256" key="9">
    <source>
        <dbReference type="SAM" id="MobiDB-lite"/>
    </source>
</evidence>
<evidence type="ECO:0000256" key="3">
    <source>
        <dbReference type="ARBA" id="ARBA00022763"/>
    </source>
</evidence>
<proteinExistence type="predicted"/>
<keyword evidence="4 8" id="KW-0863">Zinc-finger</keyword>
<dbReference type="GO" id="GO:0031436">
    <property type="term" value="C:BRCA1-BARD1 complex"/>
    <property type="evidence" value="ECO:0007669"/>
    <property type="project" value="TreeGrafter"/>
</dbReference>
<organism evidence="11 12">
    <name type="scientific">Parascaris univalens</name>
    <name type="common">Nematode worm</name>
    <dbReference type="NCBI Taxonomy" id="6257"/>
    <lineage>
        <taxon>Eukaryota</taxon>
        <taxon>Metazoa</taxon>
        <taxon>Ecdysozoa</taxon>
        <taxon>Nematoda</taxon>
        <taxon>Chromadorea</taxon>
        <taxon>Rhabditida</taxon>
        <taxon>Spirurina</taxon>
        <taxon>Ascaridomorpha</taxon>
        <taxon>Ascaridoidea</taxon>
        <taxon>Ascarididae</taxon>
        <taxon>Parascaris</taxon>
    </lineage>
</organism>
<evidence type="ECO:0000256" key="1">
    <source>
        <dbReference type="ARBA" id="ARBA00004123"/>
    </source>
</evidence>
<dbReference type="InterPro" id="IPR001841">
    <property type="entry name" value="Znf_RING"/>
</dbReference>
<evidence type="ECO:0000256" key="5">
    <source>
        <dbReference type="ARBA" id="ARBA00022833"/>
    </source>
</evidence>
<dbReference type="AlphaFoldDB" id="A0A914ZV19"/>
<feature type="region of interest" description="Disordered" evidence="9">
    <location>
        <begin position="659"/>
        <end position="678"/>
    </location>
</feature>
<dbReference type="SUPFAM" id="SSF57850">
    <property type="entry name" value="RING/U-box"/>
    <property type="match status" value="1"/>
</dbReference>
<feature type="region of interest" description="Disordered" evidence="9">
    <location>
        <begin position="306"/>
        <end position="330"/>
    </location>
</feature>
<feature type="compositionally biased region" description="Basic and acidic residues" evidence="9">
    <location>
        <begin position="692"/>
        <end position="713"/>
    </location>
</feature>
<dbReference type="WBParaSite" id="PgB26_g003_t02">
    <property type="protein sequence ID" value="PgB26_g003_t02"/>
    <property type="gene ID" value="PgB26_g003"/>
</dbReference>
<dbReference type="SMART" id="SM00184">
    <property type="entry name" value="RING"/>
    <property type="match status" value="1"/>
</dbReference>
<dbReference type="Proteomes" id="UP000887569">
    <property type="component" value="Unplaced"/>
</dbReference>
<keyword evidence="7" id="KW-0539">Nucleus</keyword>
<sequence>VCIHPSMLPEEVGFFMNTFSLTDEPGAVVLAFPVFCACIRKRIALSYTHSRQRESERFRLQSNVTLIARPHLPPCGDGERLGRDQVLHMMASMGTSIDDTSSNFDDNAFTLVKEDFEKMKVVLRCGICWSTLKDPVVTTCLHAFCRICFNLCMDKLSTLRCPICNQRLNKRSCGTCPQLLELISGYIKLAKLFKCDSAAIDIPKESEFFESQVLMTQNVVENINPLPLQQPTNIATDLKQPLRRHALKRTLGMENSVSSCRPGKVARSAVNVVESRESEVHIRAAAPLHCIKNHIGVTLSTKSFTPPKSAVVSSREDRSLTASNESGGCQGRDDYHTEIKKCLKSYDMVQLNGNPQVLECNAEGGSPFKEDNPIEWSKNQSVKTSSDSVECVSTHSVPHGLTDFQKDIERRKKFSTTEAKAECMKVSSCRCEVSAEARVDTADAAAQCAPMSHTTAVQTHDSGNGRRNNDAQTYVVLPKGQDISIQVMIASHDVVTQTESEKKLMQASTQTLLECQEIGLQTEQLVELLVDSVVQTEVTDDFQQTDIRMDSRKYPEKKTTEEMENGDTFVERRRSSVSHARSDAADAARKLELIVNRRFEKQATETRVQALLACLPWIPTFLGLDYDDFSQRFNDDASPPDNCLVIEHLGEERCSVVEASEDEANEDETNDETALPQNVHSECFNNTLRKETDLNDSRGLEENVEQSRRKQNEEPAPLKCEEKPILQVTYQEKQTRGSQSVNTLEMKTILASKEVVADSLVHAHGVISD</sequence>
<evidence type="ECO:0000256" key="2">
    <source>
        <dbReference type="ARBA" id="ARBA00022737"/>
    </source>
</evidence>
<reference evidence="12" key="1">
    <citation type="submission" date="2022-11" db="UniProtKB">
        <authorList>
            <consortium name="WormBaseParasite"/>
        </authorList>
    </citation>
    <scope>IDENTIFICATION</scope>
</reference>
<feature type="compositionally biased region" description="Acidic residues" evidence="9">
    <location>
        <begin position="659"/>
        <end position="671"/>
    </location>
</feature>
<keyword evidence="6" id="KW-0234">DNA repair</keyword>
<dbReference type="PANTHER" id="PTHR13763">
    <property type="entry name" value="BREAST CANCER TYPE 1 SUSCEPTIBILITY PROTEIN BRCA1"/>
    <property type="match status" value="1"/>
</dbReference>
<dbReference type="PROSITE" id="PS50089">
    <property type="entry name" value="ZF_RING_2"/>
    <property type="match status" value="1"/>
</dbReference>
<evidence type="ECO:0000256" key="8">
    <source>
        <dbReference type="PROSITE-ProRule" id="PRU00175"/>
    </source>
</evidence>
<keyword evidence="4 8" id="KW-0479">Metal-binding</keyword>
<evidence type="ECO:0000256" key="6">
    <source>
        <dbReference type="ARBA" id="ARBA00023204"/>
    </source>
</evidence>
<evidence type="ECO:0000259" key="10">
    <source>
        <dbReference type="PROSITE" id="PS50089"/>
    </source>
</evidence>
<dbReference type="Pfam" id="PF13923">
    <property type="entry name" value="zf-C3HC4_2"/>
    <property type="match status" value="1"/>
</dbReference>